<feature type="region of interest" description="Disordered" evidence="1">
    <location>
        <begin position="1"/>
        <end position="20"/>
    </location>
</feature>
<gene>
    <name evidence="3" type="ORF">PVAP13_8KG214104</name>
</gene>
<dbReference type="PANTHER" id="PTHR34223:SF107">
    <property type="entry name" value="F-BOX DOMAIN-CONTAINING PROTEIN"/>
    <property type="match status" value="1"/>
</dbReference>
<protein>
    <recommendedName>
        <fullName evidence="2">F-box domain-containing protein</fullName>
    </recommendedName>
</protein>
<dbReference type="PROSITE" id="PS50181">
    <property type="entry name" value="FBOX"/>
    <property type="match status" value="1"/>
</dbReference>
<dbReference type="Pfam" id="PF00646">
    <property type="entry name" value="F-box"/>
    <property type="match status" value="1"/>
</dbReference>
<feature type="domain" description="F-box" evidence="2">
    <location>
        <begin position="20"/>
        <end position="56"/>
    </location>
</feature>
<name>A0A8T0PJV8_PANVG</name>
<proteinExistence type="predicted"/>
<evidence type="ECO:0000313" key="4">
    <source>
        <dbReference type="Proteomes" id="UP000823388"/>
    </source>
</evidence>
<dbReference type="EMBL" id="CM029051">
    <property type="protein sequence ID" value="KAG2560919.1"/>
    <property type="molecule type" value="Genomic_DNA"/>
</dbReference>
<dbReference type="PANTHER" id="PTHR34223">
    <property type="entry name" value="OS11G0201299 PROTEIN"/>
    <property type="match status" value="1"/>
</dbReference>
<dbReference type="InterPro" id="IPR001810">
    <property type="entry name" value="F-box_dom"/>
</dbReference>
<accession>A0A8T0PJV8</accession>
<keyword evidence="4" id="KW-1185">Reference proteome</keyword>
<dbReference type="InterPro" id="IPR053781">
    <property type="entry name" value="F-box_AtFBL13-like"/>
</dbReference>
<evidence type="ECO:0000259" key="2">
    <source>
        <dbReference type="PROSITE" id="PS50181"/>
    </source>
</evidence>
<dbReference type="SUPFAM" id="SSF81383">
    <property type="entry name" value="F-box domain"/>
    <property type="match status" value="1"/>
</dbReference>
<dbReference type="CDD" id="cd22160">
    <property type="entry name" value="F-box_AtFBL13-like"/>
    <property type="match status" value="1"/>
</dbReference>
<sequence length="379" mass="42903">MPPMREAGKGRRAAPPGGGRVSIDVLPDEVLHHVLSFLLAQEAVRMCVLARRWRHLWRYTTGLRISGSAENEAVSAKKLRGFVDHLFLLRGGSPLDMCQFTLLHINDDNDDMCRIHRWIRHVQLCRVRVLSLDIRFNMDCWSRRFYMDDLPLTPTPEESLSITGYCGFNVDHRIHVYAPNLVSLWLEVFYGGVPFLDRMPSLVEAVVRIDGMDGDFCHHADSGDCEDKDCPSCYGVDGDTGCVLLQGLSEAQSLVLISDTKTFIFRRDLKCCPIFSNLKALSLNEYWCVPDDFNALTCILEHSPVLEKLTLQLFCEGPKSNVQMKGSPDPTERSNVISELLKTVEVKCEVVDYKVLNVLKFLNKLGIFVTQNVCSTFKL</sequence>
<organism evidence="3 4">
    <name type="scientific">Panicum virgatum</name>
    <name type="common">Blackwell switchgrass</name>
    <dbReference type="NCBI Taxonomy" id="38727"/>
    <lineage>
        <taxon>Eukaryota</taxon>
        <taxon>Viridiplantae</taxon>
        <taxon>Streptophyta</taxon>
        <taxon>Embryophyta</taxon>
        <taxon>Tracheophyta</taxon>
        <taxon>Spermatophyta</taxon>
        <taxon>Magnoliopsida</taxon>
        <taxon>Liliopsida</taxon>
        <taxon>Poales</taxon>
        <taxon>Poaceae</taxon>
        <taxon>PACMAD clade</taxon>
        <taxon>Panicoideae</taxon>
        <taxon>Panicodae</taxon>
        <taxon>Paniceae</taxon>
        <taxon>Panicinae</taxon>
        <taxon>Panicum</taxon>
        <taxon>Panicum sect. Hiantes</taxon>
    </lineage>
</organism>
<dbReference type="InterPro" id="IPR053197">
    <property type="entry name" value="F-box_SCFL_complex_component"/>
</dbReference>
<comment type="caution">
    <text evidence="3">The sequence shown here is derived from an EMBL/GenBank/DDBJ whole genome shotgun (WGS) entry which is preliminary data.</text>
</comment>
<evidence type="ECO:0000256" key="1">
    <source>
        <dbReference type="SAM" id="MobiDB-lite"/>
    </source>
</evidence>
<evidence type="ECO:0000313" key="3">
    <source>
        <dbReference type="EMBL" id="KAG2560919.1"/>
    </source>
</evidence>
<dbReference type="Proteomes" id="UP000823388">
    <property type="component" value="Chromosome 8K"/>
</dbReference>
<dbReference type="InterPro" id="IPR036047">
    <property type="entry name" value="F-box-like_dom_sf"/>
</dbReference>
<dbReference type="Gene3D" id="1.20.1280.50">
    <property type="match status" value="1"/>
</dbReference>
<dbReference type="AlphaFoldDB" id="A0A8T0PJV8"/>
<reference evidence="3" key="1">
    <citation type="submission" date="2020-05" db="EMBL/GenBank/DDBJ databases">
        <title>WGS assembly of Panicum virgatum.</title>
        <authorList>
            <person name="Lovell J.T."/>
            <person name="Jenkins J."/>
            <person name="Shu S."/>
            <person name="Juenger T.E."/>
            <person name="Schmutz J."/>
        </authorList>
    </citation>
    <scope>NUCLEOTIDE SEQUENCE</scope>
    <source>
        <strain evidence="3">AP13</strain>
    </source>
</reference>